<dbReference type="InterPro" id="IPR023214">
    <property type="entry name" value="HAD_sf"/>
</dbReference>
<dbReference type="SFLD" id="SFLDG01128">
    <property type="entry name" value="C1.4:_5'-Nucleotidase_Like"/>
    <property type="match status" value="1"/>
</dbReference>
<evidence type="ECO:0000256" key="1">
    <source>
        <dbReference type="ARBA" id="ARBA00000815"/>
    </source>
</evidence>
<comment type="catalytic activity">
    <reaction evidence="1 9">
        <text>a ribonucleoside 5'-phosphate + H2O = a ribonucleoside + phosphate</text>
        <dbReference type="Rhea" id="RHEA:12484"/>
        <dbReference type="ChEBI" id="CHEBI:15377"/>
        <dbReference type="ChEBI" id="CHEBI:18254"/>
        <dbReference type="ChEBI" id="CHEBI:43474"/>
        <dbReference type="ChEBI" id="CHEBI:58043"/>
        <dbReference type="EC" id="3.1.3.5"/>
    </reaction>
</comment>
<evidence type="ECO:0000313" key="10">
    <source>
        <dbReference type="EMBL" id="KAK2724073.1"/>
    </source>
</evidence>
<keyword evidence="5 9" id="KW-0547">Nucleotide-binding</keyword>
<protein>
    <recommendedName>
        <fullName evidence="3 9">5'-nucleotidase</fullName>
        <ecNumber evidence="3 9">3.1.3.5</ecNumber>
    </recommendedName>
</protein>
<evidence type="ECO:0000256" key="4">
    <source>
        <dbReference type="ARBA" id="ARBA00022723"/>
    </source>
</evidence>
<keyword evidence="11" id="KW-1185">Reference proteome</keyword>
<dbReference type="EC" id="3.1.3.5" evidence="3 9"/>
<keyword evidence="8 9" id="KW-0546">Nucleotide metabolism</keyword>
<name>A0AA88I7G4_ARTSF</name>
<sequence>MAKLAKPGQINRLTEFTIVKRHLKSPSVQTQCRSKVIMTPGETLHEYLQNGRVPSGKIYAKNPAIVKEKLISIAKGGSNQLQVITDFDYTMTKAYHDGKRGLTCYGIVEQSSVVTQEFRDETRRLLHQYYPIEVDPHMTPKEKIPLMLEWYNGAHEALKKCDIYKKDFETMVQEADIHFRDGLDIFVDLTFRMNIPFLVFSAGTGDIIDACLAQYDLKRPNVHTISNFATFAPDGKLIGYEKTLIHMFNKNEHAIAATSYFGDIKHRSNVIVMGDALGDADMGEGVHQPGTILKIGFLNDKGREGSKSMKVADSIEERLPIFLEAFDLVLTDDQTFNIPLEILSTVTSD</sequence>
<dbReference type="AlphaFoldDB" id="A0AA88I7G4"/>
<accession>A0AA88I7G4</accession>
<evidence type="ECO:0000256" key="6">
    <source>
        <dbReference type="ARBA" id="ARBA00022801"/>
    </source>
</evidence>
<comment type="similarity">
    <text evidence="2 9">Belongs to the pyrimidine 5'-nucleotidase family.</text>
</comment>
<evidence type="ECO:0000256" key="3">
    <source>
        <dbReference type="ARBA" id="ARBA00012643"/>
    </source>
</evidence>
<dbReference type="Proteomes" id="UP001187531">
    <property type="component" value="Unassembled WGS sequence"/>
</dbReference>
<dbReference type="GO" id="GO:0009117">
    <property type="term" value="P:nucleotide metabolic process"/>
    <property type="evidence" value="ECO:0007669"/>
    <property type="project" value="UniProtKB-KW"/>
</dbReference>
<keyword evidence="9" id="KW-0963">Cytoplasm</keyword>
<dbReference type="GO" id="GO:0008253">
    <property type="term" value="F:5'-nucleotidase activity"/>
    <property type="evidence" value="ECO:0007669"/>
    <property type="project" value="UniProtKB-EC"/>
</dbReference>
<dbReference type="EMBL" id="JAVRJZ010000004">
    <property type="protein sequence ID" value="KAK2724073.1"/>
    <property type="molecule type" value="Genomic_DNA"/>
</dbReference>
<gene>
    <name evidence="10" type="ORF">QYM36_002426</name>
</gene>
<evidence type="ECO:0000313" key="11">
    <source>
        <dbReference type="Proteomes" id="UP001187531"/>
    </source>
</evidence>
<evidence type="ECO:0000256" key="7">
    <source>
        <dbReference type="ARBA" id="ARBA00022842"/>
    </source>
</evidence>
<dbReference type="Gene3D" id="1.10.150.340">
    <property type="entry name" value="Pyrimidine 5'-nucleotidase (UMPH-1), N-terminal domain"/>
    <property type="match status" value="1"/>
</dbReference>
<comment type="subcellular location">
    <subcellularLocation>
        <location evidence="9">Cytoplasm</location>
    </subcellularLocation>
</comment>
<reference evidence="10" key="1">
    <citation type="submission" date="2023-07" db="EMBL/GenBank/DDBJ databases">
        <title>Chromosome-level genome assembly of Artemia franciscana.</title>
        <authorList>
            <person name="Jo E."/>
        </authorList>
    </citation>
    <scope>NUCLEOTIDE SEQUENCE</scope>
    <source>
        <tissue evidence="10">Whole body</tissue>
    </source>
</reference>
<dbReference type="NCBIfam" id="TIGR01544">
    <property type="entry name" value="HAD-SF-IE"/>
    <property type="match status" value="1"/>
</dbReference>
<keyword evidence="6 9" id="KW-0378">Hydrolase</keyword>
<keyword evidence="7" id="KW-0460">Magnesium</keyword>
<evidence type="ECO:0000256" key="2">
    <source>
        <dbReference type="ARBA" id="ARBA00008389"/>
    </source>
</evidence>
<proteinExistence type="inferred from homology"/>
<evidence type="ECO:0000256" key="8">
    <source>
        <dbReference type="ARBA" id="ARBA00023080"/>
    </source>
</evidence>
<dbReference type="InterPro" id="IPR006434">
    <property type="entry name" value="Pyrimidine_nucleotidase_eu"/>
</dbReference>
<dbReference type="Gene3D" id="3.40.50.1000">
    <property type="entry name" value="HAD superfamily/HAD-like"/>
    <property type="match status" value="1"/>
</dbReference>
<dbReference type="SFLD" id="SFLDS00003">
    <property type="entry name" value="Haloacid_Dehalogenase"/>
    <property type="match status" value="1"/>
</dbReference>
<dbReference type="Pfam" id="PF05822">
    <property type="entry name" value="UMPH-1"/>
    <property type="match status" value="1"/>
</dbReference>
<dbReference type="InterPro" id="IPR036412">
    <property type="entry name" value="HAD-like_sf"/>
</dbReference>
<dbReference type="SUPFAM" id="SSF56784">
    <property type="entry name" value="HAD-like"/>
    <property type="match status" value="1"/>
</dbReference>
<dbReference type="FunFam" id="1.10.150.340:FF:000001">
    <property type="entry name" value="Cytosolic 5-nucleotidase 3-like"/>
    <property type="match status" value="1"/>
</dbReference>
<dbReference type="GO" id="GO:0000166">
    <property type="term" value="F:nucleotide binding"/>
    <property type="evidence" value="ECO:0007669"/>
    <property type="project" value="UniProtKB-KW"/>
</dbReference>
<evidence type="ECO:0000256" key="9">
    <source>
        <dbReference type="RuleBase" id="RU361276"/>
    </source>
</evidence>
<dbReference type="PANTHER" id="PTHR13045:SF0">
    <property type="entry name" value="7-METHYLGUANOSINE PHOSPHATE-SPECIFIC 5'-NUCLEOTIDASE"/>
    <property type="match status" value="1"/>
</dbReference>
<evidence type="ECO:0000256" key="5">
    <source>
        <dbReference type="ARBA" id="ARBA00022741"/>
    </source>
</evidence>
<keyword evidence="4" id="KW-0479">Metal-binding</keyword>
<comment type="caution">
    <text evidence="10">The sequence shown here is derived from an EMBL/GenBank/DDBJ whole genome shotgun (WGS) entry which is preliminary data.</text>
</comment>
<dbReference type="GO" id="GO:0005737">
    <property type="term" value="C:cytoplasm"/>
    <property type="evidence" value="ECO:0007669"/>
    <property type="project" value="UniProtKB-SubCell"/>
</dbReference>
<organism evidence="10 11">
    <name type="scientific">Artemia franciscana</name>
    <name type="common">Brine shrimp</name>
    <name type="synonym">Artemia sanfranciscana</name>
    <dbReference type="NCBI Taxonomy" id="6661"/>
    <lineage>
        <taxon>Eukaryota</taxon>
        <taxon>Metazoa</taxon>
        <taxon>Ecdysozoa</taxon>
        <taxon>Arthropoda</taxon>
        <taxon>Crustacea</taxon>
        <taxon>Branchiopoda</taxon>
        <taxon>Anostraca</taxon>
        <taxon>Artemiidae</taxon>
        <taxon>Artemia</taxon>
    </lineage>
</organism>
<dbReference type="PANTHER" id="PTHR13045">
    <property type="entry name" value="5'-NUCLEOTIDASE"/>
    <property type="match status" value="1"/>
</dbReference>
<dbReference type="GO" id="GO:0000287">
    <property type="term" value="F:magnesium ion binding"/>
    <property type="evidence" value="ECO:0007669"/>
    <property type="project" value="InterPro"/>
</dbReference>